<organism evidence="1 2">
    <name type="scientific">Yersinia kristensenii</name>
    <dbReference type="NCBI Taxonomy" id="28152"/>
    <lineage>
        <taxon>Bacteria</taxon>
        <taxon>Pseudomonadati</taxon>
        <taxon>Pseudomonadota</taxon>
        <taxon>Gammaproteobacteria</taxon>
        <taxon>Enterobacterales</taxon>
        <taxon>Yersiniaceae</taxon>
        <taxon>Yersinia</taxon>
    </lineage>
</organism>
<accession>A0A0T9M037</accession>
<name>A0A0T9M037_YERKR</name>
<dbReference type="RefSeq" id="WP_049556250.1">
    <property type="nucleotide sequence ID" value="NZ_CABHXL010000014.1"/>
</dbReference>
<proteinExistence type="predicted"/>
<evidence type="ECO:0000313" key="1">
    <source>
        <dbReference type="EMBL" id="CNF42213.1"/>
    </source>
</evidence>
<dbReference type="EMBL" id="CPYI01000019">
    <property type="protein sequence ID" value="CNF42213.1"/>
    <property type="molecule type" value="Genomic_DNA"/>
</dbReference>
<reference evidence="1 2" key="1">
    <citation type="submission" date="2015-03" db="EMBL/GenBank/DDBJ databases">
        <authorList>
            <person name="Murphy D."/>
        </authorList>
    </citation>
    <scope>NUCLEOTIDE SEQUENCE [LARGE SCALE GENOMIC DNA]</scope>
    <source>
        <strain evidence="1 2">FCF326</strain>
    </source>
</reference>
<evidence type="ECO:0000313" key="2">
    <source>
        <dbReference type="Proteomes" id="UP000045824"/>
    </source>
</evidence>
<gene>
    <name evidence="1" type="ORF">ERS008491_03772</name>
</gene>
<protein>
    <submittedName>
        <fullName evidence="1">Uncharacterized protein</fullName>
    </submittedName>
</protein>
<dbReference type="AlphaFoldDB" id="A0A0T9M037"/>
<sequence length="152" mass="17110">MEMNIYKWLIVILCGGALGILGMRFLTADTEPSGPTFAQLVDQYGVQIENQSGKSVRYVGYKKKTLYEDFDSVQLTFTAINDKFERSHDLSDNKKKAADWEKLFCSDTLQDIADEYDGKSNHFLGRVRVIIASVVLTDEGQQGINALCNKNE</sequence>
<dbReference type="Proteomes" id="UP000045824">
    <property type="component" value="Unassembled WGS sequence"/>
</dbReference>